<proteinExistence type="predicted"/>
<protein>
    <submittedName>
        <fullName evidence="1">CsbD family protein</fullName>
    </submittedName>
</protein>
<evidence type="ECO:0000313" key="2">
    <source>
        <dbReference type="Proteomes" id="UP000721844"/>
    </source>
</evidence>
<comment type="caution">
    <text evidence="1">The sequence shown here is derived from an EMBL/GenBank/DDBJ whole genome shotgun (WGS) entry which is preliminary data.</text>
</comment>
<organism evidence="1 2">
    <name type="scientific">Acidisoma cellulosilyticum</name>
    <dbReference type="NCBI Taxonomy" id="2802395"/>
    <lineage>
        <taxon>Bacteria</taxon>
        <taxon>Pseudomonadati</taxon>
        <taxon>Pseudomonadota</taxon>
        <taxon>Alphaproteobacteria</taxon>
        <taxon>Acetobacterales</taxon>
        <taxon>Acidocellaceae</taxon>
        <taxon>Acidisoma</taxon>
    </lineage>
</organism>
<keyword evidence="2" id="KW-1185">Reference proteome</keyword>
<dbReference type="RefSeq" id="WP_227304404.1">
    <property type="nucleotide sequence ID" value="NZ_JAESVA010000001.1"/>
</dbReference>
<dbReference type="Proteomes" id="UP000721844">
    <property type="component" value="Unassembled WGS sequence"/>
</dbReference>
<dbReference type="AlphaFoldDB" id="A0A963YWW1"/>
<reference evidence="1 2" key="1">
    <citation type="journal article" date="2021" name="Microorganisms">
        <title>Acidisoma silvae sp. nov. and Acidisomacellulosilytica sp. nov., Two Acidophilic Bacteria Isolated from Decaying Wood, Hydrolyzing Cellulose and Producing Poly-3-hydroxybutyrate.</title>
        <authorList>
            <person name="Mieszkin S."/>
            <person name="Pouder E."/>
            <person name="Uroz S."/>
            <person name="Simon-Colin C."/>
            <person name="Alain K."/>
        </authorList>
    </citation>
    <scope>NUCLEOTIDE SEQUENCE [LARGE SCALE GENOMIC DNA]</scope>
    <source>
        <strain evidence="1 2">HW T5.17</strain>
    </source>
</reference>
<evidence type="ECO:0000313" key="1">
    <source>
        <dbReference type="EMBL" id="MCB8878623.1"/>
    </source>
</evidence>
<gene>
    <name evidence="1" type="ORF">ACELLULO517_00145</name>
</gene>
<dbReference type="EMBL" id="JAESVA010000001">
    <property type="protein sequence ID" value="MCB8878623.1"/>
    <property type="molecule type" value="Genomic_DNA"/>
</dbReference>
<accession>A0A963YWW1</accession>
<name>A0A963YWW1_9PROT</name>
<sequence length="78" mass="8603">MARSTFSDSARDAAGRIQDAVGDFADDAQDQARRRYRTARGQAEGYFDEASDRIREQPLVAGLAILAIGYILGRLRVL</sequence>